<keyword evidence="2" id="KW-1185">Reference proteome</keyword>
<evidence type="ECO:0000313" key="2">
    <source>
        <dbReference type="Proteomes" id="UP001232973"/>
    </source>
</evidence>
<gene>
    <name evidence="1" type="ORF">J2S03_000080</name>
</gene>
<proteinExistence type="predicted"/>
<name>A0ABT9XDA1_9BACL</name>
<protein>
    <submittedName>
        <fullName evidence="1">Uncharacterized protein</fullName>
    </submittedName>
</protein>
<comment type="caution">
    <text evidence="1">The sequence shown here is derived from an EMBL/GenBank/DDBJ whole genome shotgun (WGS) entry which is preliminary data.</text>
</comment>
<evidence type="ECO:0000313" key="1">
    <source>
        <dbReference type="EMBL" id="MDQ0188276.1"/>
    </source>
</evidence>
<dbReference type="RefSeq" id="WP_274455685.1">
    <property type="nucleotide sequence ID" value="NZ_CP067097.1"/>
</dbReference>
<dbReference type="Proteomes" id="UP001232973">
    <property type="component" value="Unassembled WGS sequence"/>
</dbReference>
<accession>A0ABT9XDA1</accession>
<sequence>MGQIGSKDVQAVPHTNVVSCNPGSGAAVDSKEDCEYVKLREKTLPDGHKMIFYAHRENAPTFDEVMDDIYKLVTEALIRKYSN</sequence>
<dbReference type="EMBL" id="JAUSTP010000001">
    <property type="protein sequence ID" value="MDQ0188276.1"/>
    <property type="molecule type" value="Genomic_DNA"/>
</dbReference>
<organism evidence="1 2">
    <name type="scientific">Alicyclobacillus cycloheptanicus</name>
    <dbReference type="NCBI Taxonomy" id="1457"/>
    <lineage>
        <taxon>Bacteria</taxon>
        <taxon>Bacillati</taxon>
        <taxon>Bacillota</taxon>
        <taxon>Bacilli</taxon>
        <taxon>Bacillales</taxon>
        <taxon>Alicyclobacillaceae</taxon>
        <taxon>Alicyclobacillus</taxon>
    </lineage>
</organism>
<reference evidence="1 2" key="1">
    <citation type="submission" date="2023-07" db="EMBL/GenBank/DDBJ databases">
        <title>Genomic Encyclopedia of Type Strains, Phase IV (KMG-IV): sequencing the most valuable type-strain genomes for metagenomic binning, comparative biology and taxonomic classification.</title>
        <authorList>
            <person name="Goeker M."/>
        </authorList>
    </citation>
    <scope>NUCLEOTIDE SEQUENCE [LARGE SCALE GENOMIC DNA]</scope>
    <source>
        <strain evidence="1 2">DSM 4006</strain>
    </source>
</reference>